<dbReference type="AlphaFoldDB" id="A0A8R7ULV9"/>
<dbReference type="EnsemblPlants" id="TuG1812G0500004307.01.T01">
    <property type="protein sequence ID" value="TuG1812G0500004307.01.T01"/>
    <property type="gene ID" value="TuG1812G0500004307.01"/>
</dbReference>
<keyword evidence="7" id="KW-1185">Reference proteome</keyword>
<keyword evidence="3" id="KW-0862">Zinc</keyword>
<protein>
    <recommendedName>
        <fullName evidence="5">GRF-type domain-containing protein</fullName>
    </recommendedName>
</protein>
<reference evidence="7" key="1">
    <citation type="journal article" date="2013" name="Nature">
        <title>Draft genome of the wheat A-genome progenitor Triticum urartu.</title>
        <authorList>
            <person name="Ling H.Q."/>
            <person name="Zhao S."/>
            <person name="Liu D."/>
            <person name="Wang J."/>
            <person name="Sun H."/>
            <person name="Zhang C."/>
            <person name="Fan H."/>
            <person name="Li D."/>
            <person name="Dong L."/>
            <person name="Tao Y."/>
            <person name="Gao C."/>
            <person name="Wu H."/>
            <person name="Li Y."/>
            <person name="Cui Y."/>
            <person name="Guo X."/>
            <person name="Zheng S."/>
            <person name="Wang B."/>
            <person name="Yu K."/>
            <person name="Liang Q."/>
            <person name="Yang W."/>
            <person name="Lou X."/>
            <person name="Chen J."/>
            <person name="Feng M."/>
            <person name="Jian J."/>
            <person name="Zhang X."/>
            <person name="Luo G."/>
            <person name="Jiang Y."/>
            <person name="Liu J."/>
            <person name="Wang Z."/>
            <person name="Sha Y."/>
            <person name="Zhang B."/>
            <person name="Wu H."/>
            <person name="Tang D."/>
            <person name="Shen Q."/>
            <person name="Xue P."/>
            <person name="Zou S."/>
            <person name="Wang X."/>
            <person name="Liu X."/>
            <person name="Wang F."/>
            <person name="Yang Y."/>
            <person name="An X."/>
            <person name="Dong Z."/>
            <person name="Zhang K."/>
            <person name="Zhang X."/>
            <person name="Luo M.C."/>
            <person name="Dvorak J."/>
            <person name="Tong Y."/>
            <person name="Wang J."/>
            <person name="Yang H."/>
            <person name="Li Z."/>
            <person name="Wang D."/>
            <person name="Zhang A."/>
            <person name="Wang J."/>
        </authorList>
    </citation>
    <scope>NUCLEOTIDE SEQUENCE</scope>
    <source>
        <strain evidence="7">cv. G1812</strain>
    </source>
</reference>
<dbReference type="InterPro" id="IPR010666">
    <property type="entry name" value="Znf_GRF"/>
</dbReference>
<reference evidence="6" key="3">
    <citation type="submission" date="2022-06" db="UniProtKB">
        <authorList>
            <consortium name="EnsemblPlants"/>
        </authorList>
    </citation>
    <scope>IDENTIFICATION</scope>
</reference>
<feature type="domain" description="GRF-type" evidence="5">
    <location>
        <begin position="9"/>
        <end position="52"/>
    </location>
</feature>
<evidence type="ECO:0000313" key="7">
    <source>
        <dbReference type="Proteomes" id="UP000015106"/>
    </source>
</evidence>
<keyword evidence="2 4" id="KW-0863">Zinc-finger</keyword>
<dbReference type="PANTHER" id="PTHR33680:SF7">
    <property type="entry name" value="OS02G0474200 PROTEIN"/>
    <property type="match status" value="1"/>
</dbReference>
<organism evidence="6 7">
    <name type="scientific">Triticum urartu</name>
    <name type="common">Red wild einkorn</name>
    <name type="synonym">Crithodium urartu</name>
    <dbReference type="NCBI Taxonomy" id="4572"/>
    <lineage>
        <taxon>Eukaryota</taxon>
        <taxon>Viridiplantae</taxon>
        <taxon>Streptophyta</taxon>
        <taxon>Embryophyta</taxon>
        <taxon>Tracheophyta</taxon>
        <taxon>Spermatophyta</taxon>
        <taxon>Magnoliopsida</taxon>
        <taxon>Liliopsida</taxon>
        <taxon>Poales</taxon>
        <taxon>Poaceae</taxon>
        <taxon>BOP clade</taxon>
        <taxon>Pooideae</taxon>
        <taxon>Triticodae</taxon>
        <taxon>Triticeae</taxon>
        <taxon>Triticinae</taxon>
        <taxon>Triticum</taxon>
    </lineage>
</organism>
<dbReference type="PANTHER" id="PTHR33680">
    <property type="entry name" value="OS07G0190500 PROTEIN"/>
    <property type="match status" value="1"/>
</dbReference>
<proteinExistence type="predicted"/>
<sequence length="71" mass="8159">MPPLPLILCPECNAGNTLWFVSGTVENPGRHFYECEWHELGGCRFWKWENNYIVLQHLLGSSTLARIRVSA</sequence>
<evidence type="ECO:0000256" key="1">
    <source>
        <dbReference type="ARBA" id="ARBA00022723"/>
    </source>
</evidence>
<evidence type="ECO:0000256" key="4">
    <source>
        <dbReference type="PROSITE-ProRule" id="PRU01343"/>
    </source>
</evidence>
<evidence type="ECO:0000256" key="3">
    <source>
        <dbReference type="ARBA" id="ARBA00022833"/>
    </source>
</evidence>
<evidence type="ECO:0000259" key="5">
    <source>
        <dbReference type="PROSITE" id="PS51999"/>
    </source>
</evidence>
<dbReference type="Proteomes" id="UP000015106">
    <property type="component" value="Chromosome 5"/>
</dbReference>
<dbReference type="Gramene" id="TuG1812G0500004307.01.T01">
    <property type="protein sequence ID" value="TuG1812G0500004307.01.T01"/>
    <property type="gene ID" value="TuG1812G0500004307.01"/>
</dbReference>
<dbReference type="PROSITE" id="PS51999">
    <property type="entry name" value="ZF_GRF"/>
    <property type="match status" value="1"/>
</dbReference>
<reference evidence="6" key="2">
    <citation type="submission" date="2018-03" db="EMBL/GenBank/DDBJ databases">
        <title>The Triticum urartu genome reveals the dynamic nature of wheat genome evolution.</title>
        <authorList>
            <person name="Ling H."/>
            <person name="Ma B."/>
            <person name="Shi X."/>
            <person name="Liu H."/>
            <person name="Dong L."/>
            <person name="Sun H."/>
            <person name="Cao Y."/>
            <person name="Gao Q."/>
            <person name="Zheng S."/>
            <person name="Li Y."/>
            <person name="Yu Y."/>
            <person name="Du H."/>
            <person name="Qi M."/>
            <person name="Li Y."/>
            <person name="Yu H."/>
            <person name="Cui Y."/>
            <person name="Wang N."/>
            <person name="Chen C."/>
            <person name="Wu H."/>
            <person name="Zhao Y."/>
            <person name="Zhang J."/>
            <person name="Li Y."/>
            <person name="Zhou W."/>
            <person name="Zhang B."/>
            <person name="Hu W."/>
            <person name="Eijk M."/>
            <person name="Tang J."/>
            <person name="Witsenboer H."/>
            <person name="Zhao S."/>
            <person name="Li Z."/>
            <person name="Zhang A."/>
            <person name="Wang D."/>
            <person name="Liang C."/>
        </authorList>
    </citation>
    <scope>NUCLEOTIDE SEQUENCE [LARGE SCALE GENOMIC DNA]</scope>
    <source>
        <strain evidence="6">cv. G1812</strain>
    </source>
</reference>
<keyword evidence="1" id="KW-0479">Metal-binding</keyword>
<dbReference type="GO" id="GO:0008270">
    <property type="term" value="F:zinc ion binding"/>
    <property type="evidence" value="ECO:0007669"/>
    <property type="project" value="UniProtKB-KW"/>
</dbReference>
<accession>A0A8R7ULV9</accession>
<evidence type="ECO:0000256" key="2">
    <source>
        <dbReference type="ARBA" id="ARBA00022771"/>
    </source>
</evidence>
<evidence type="ECO:0000313" key="6">
    <source>
        <dbReference type="EnsemblPlants" id="TuG1812G0500004307.01.T01"/>
    </source>
</evidence>
<name>A0A8R7ULV9_TRIUA</name>
<dbReference type="Pfam" id="PF06839">
    <property type="entry name" value="Zn_ribbon_GRF"/>
    <property type="match status" value="1"/>
</dbReference>